<evidence type="ECO:0000313" key="2">
    <source>
        <dbReference type="Proteomes" id="UP000193553"/>
    </source>
</evidence>
<reference evidence="1 2" key="1">
    <citation type="submission" date="2017-03" db="EMBL/GenBank/DDBJ databases">
        <title>Whole genome sequences of fourteen strains of Bradyrhizobium canariense and one strain of Bradyrhizobium japonicum isolated from Lupinus (Papilionoideae: Genisteae) species in Algeria.</title>
        <authorList>
            <person name="Crovadore J."/>
            <person name="Chekireb D."/>
            <person name="Brachmann A."/>
            <person name="Chablais R."/>
            <person name="Cochard B."/>
            <person name="Lefort F."/>
        </authorList>
    </citation>
    <scope>NUCLEOTIDE SEQUENCE [LARGE SCALE GENOMIC DNA]</scope>
    <source>
        <strain evidence="1 2">UBMA195</strain>
    </source>
</reference>
<sequence length="88" mass="9469">MLVVTVELVPSGFSPLRKTIASMRISNVSDLADVSDYDVEAEEGANPLTGDPQTRTHCVVSAHGRKQSAWALLRSACEEVMKANAIEP</sequence>
<dbReference type="OrthoDB" id="8255031at2"/>
<gene>
    <name evidence="1" type="ORF">BSZ18_07310</name>
</gene>
<evidence type="ECO:0000313" key="1">
    <source>
        <dbReference type="EMBL" id="OSJ15666.1"/>
    </source>
</evidence>
<dbReference type="AlphaFoldDB" id="A0A1X3HC90"/>
<name>A0A1X3HC90_9BRAD</name>
<organism evidence="1 2">
    <name type="scientific">Bradyrhizobium canariense</name>
    <dbReference type="NCBI Taxonomy" id="255045"/>
    <lineage>
        <taxon>Bacteria</taxon>
        <taxon>Pseudomonadati</taxon>
        <taxon>Pseudomonadota</taxon>
        <taxon>Alphaproteobacteria</taxon>
        <taxon>Hyphomicrobiales</taxon>
        <taxon>Nitrobacteraceae</taxon>
        <taxon>Bradyrhizobium</taxon>
    </lineage>
</organism>
<dbReference type="Proteomes" id="UP000193553">
    <property type="component" value="Unassembled WGS sequence"/>
</dbReference>
<dbReference type="EMBL" id="NAFI01000153">
    <property type="protein sequence ID" value="OSJ15666.1"/>
    <property type="molecule type" value="Genomic_DNA"/>
</dbReference>
<proteinExistence type="predicted"/>
<accession>A0A1X3HC90</accession>
<comment type="caution">
    <text evidence="1">The sequence shown here is derived from an EMBL/GenBank/DDBJ whole genome shotgun (WGS) entry which is preliminary data.</text>
</comment>
<protein>
    <submittedName>
        <fullName evidence="1">Uncharacterized protein</fullName>
    </submittedName>
</protein>
<dbReference type="RefSeq" id="WP_085358339.1">
    <property type="nucleotide sequence ID" value="NZ_NAFD01000163.1"/>
</dbReference>